<dbReference type="PANTHER" id="PTHR23514">
    <property type="entry name" value="BYPASS OF STOP CODON PROTEIN 6"/>
    <property type="match status" value="1"/>
</dbReference>
<feature type="transmembrane region" description="Helical" evidence="8">
    <location>
        <begin position="160"/>
        <end position="178"/>
    </location>
</feature>
<keyword evidence="11" id="KW-1185">Reference proteome</keyword>
<dbReference type="PROSITE" id="PS50850">
    <property type="entry name" value="MFS"/>
    <property type="match status" value="1"/>
</dbReference>
<evidence type="ECO:0000313" key="10">
    <source>
        <dbReference type="EMBL" id="GAA0229677.1"/>
    </source>
</evidence>
<evidence type="ECO:0000313" key="11">
    <source>
        <dbReference type="Proteomes" id="UP001500967"/>
    </source>
</evidence>
<name>A0ABP3DDA8_9ACTN</name>
<evidence type="ECO:0000256" key="2">
    <source>
        <dbReference type="ARBA" id="ARBA00008335"/>
    </source>
</evidence>
<keyword evidence="5 8" id="KW-1133">Transmembrane helix</keyword>
<dbReference type="EMBL" id="BAAAGX010000006">
    <property type="protein sequence ID" value="GAA0229677.1"/>
    <property type="molecule type" value="Genomic_DNA"/>
</dbReference>
<comment type="subcellular location">
    <subcellularLocation>
        <location evidence="1">Cell membrane</location>
        <topology evidence="1">Multi-pass membrane protein</topology>
    </subcellularLocation>
</comment>
<evidence type="ECO:0000259" key="9">
    <source>
        <dbReference type="PROSITE" id="PS50850"/>
    </source>
</evidence>
<feature type="compositionally biased region" description="Pro residues" evidence="7">
    <location>
        <begin position="192"/>
        <end position="202"/>
    </location>
</feature>
<dbReference type="InterPro" id="IPR020846">
    <property type="entry name" value="MFS_dom"/>
</dbReference>
<feature type="transmembrane region" description="Helical" evidence="8">
    <location>
        <begin position="379"/>
        <end position="402"/>
    </location>
</feature>
<feature type="transmembrane region" description="Helical" evidence="8">
    <location>
        <begin position="137"/>
        <end position="154"/>
    </location>
</feature>
<gene>
    <name evidence="10" type="ORF">GCM10009539_13820</name>
</gene>
<evidence type="ECO:0000256" key="6">
    <source>
        <dbReference type="ARBA" id="ARBA00023136"/>
    </source>
</evidence>
<evidence type="ECO:0000256" key="5">
    <source>
        <dbReference type="ARBA" id="ARBA00022989"/>
    </source>
</evidence>
<dbReference type="Pfam" id="PF07690">
    <property type="entry name" value="MFS_1"/>
    <property type="match status" value="1"/>
</dbReference>
<feature type="transmembrane region" description="Helical" evidence="8">
    <location>
        <begin position="7"/>
        <end position="28"/>
    </location>
</feature>
<dbReference type="SUPFAM" id="SSF103473">
    <property type="entry name" value="MFS general substrate transporter"/>
    <property type="match status" value="1"/>
</dbReference>
<dbReference type="InterPro" id="IPR051788">
    <property type="entry name" value="MFS_Transporter"/>
</dbReference>
<feature type="compositionally biased region" description="Low complexity" evidence="7">
    <location>
        <begin position="203"/>
        <end position="241"/>
    </location>
</feature>
<feature type="domain" description="Major facilitator superfamily (MFS) profile" evidence="9">
    <location>
        <begin position="4"/>
        <end position="433"/>
    </location>
</feature>
<accession>A0ABP3DDA8</accession>
<feature type="transmembrane region" description="Helical" evidence="8">
    <location>
        <begin position="345"/>
        <end position="367"/>
    </location>
</feature>
<evidence type="ECO:0000256" key="4">
    <source>
        <dbReference type="ARBA" id="ARBA00022692"/>
    </source>
</evidence>
<feature type="transmembrane region" description="Helical" evidence="8">
    <location>
        <begin position="289"/>
        <end position="309"/>
    </location>
</feature>
<keyword evidence="6 8" id="KW-0472">Membrane</keyword>
<keyword evidence="4 8" id="KW-0812">Transmembrane</keyword>
<feature type="transmembrane region" description="Helical" evidence="8">
    <location>
        <begin position="408"/>
        <end position="428"/>
    </location>
</feature>
<evidence type="ECO:0000256" key="1">
    <source>
        <dbReference type="ARBA" id="ARBA00004651"/>
    </source>
</evidence>
<reference evidence="11" key="1">
    <citation type="journal article" date="2019" name="Int. J. Syst. Evol. Microbiol.">
        <title>The Global Catalogue of Microorganisms (GCM) 10K type strain sequencing project: providing services to taxonomists for standard genome sequencing and annotation.</title>
        <authorList>
            <consortium name="The Broad Institute Genomics Platform"/>
            <consortium name="The Broad Institute Genome Sequencing Center for Infectious Disease"/>
            <person name="Wu L."/>
            <person name="Ma J."/>
        </authorList>
    </citation>
    <scope>NUCLEOTIDE SEQUENCE [LARGE SCALE GENOMIC DNA]</scope>
    <source>
        <strain evidence="11">JCM 10425</strain>
    </source>
</reference>
<comment type="caution">
    <text evidence="10">The sequence shown here is derived from an EMBL/GenBank/DDBJ whole genome shotgun (WGS) entry which is preliminary data.</text>
</comment>
<evidence type="ECO:0000256" key="7">
    <source>
        <dbReference type="SAM" id="MobiDB-lite"/>
    </source>
</evidence>
<evidence type="ECO:0000256" key="3">
    <source>
        <dbReference type="ARBA" id="ARBA00022448"/>
    </source>
</evidence>
<feature type="transmembrane region" description="Helical" evidence="8">
    <location>
        <begin position="72"/>
        <end position="90"/>
    </location>
</feature>
<proteinExistence type="inferred from homology"/>
<protein>
    <recommendedName>
        <fullName evidence="9">Major facilitator superfamily (MFS) profile domain-containing protein</fullName>
    </recommendedName>
</protein>
<feature type="transmembrane region" description="Helical" evidence="8">
    <location>
        <begin position="40"/>
        <end position="60"/>
    </location>
</feature>
<dbReference type="PANTHER" id="PTHR23514:SF3">
    <property type="entry name" value="BYPASS OF STOP CODON PROTEIN 6"/>
    <property type="match status" value="1"/>
</dbReference>
<evidence type="ECO:0000256" key="8">
    <source>
        <dbReference type="SAM" id="Phobius"/>
    </source>
</evidence>
<dbReference type="Gene3D" id="1.20.1250.20">
    <property type="entry name" value="MFS general substrate transporter like domains"/>
    <property type="match status" value="2"/>
</dbReference>
<feature type="transmembrane region" description="Helical" evidence="8">
    <location>
        <begin position="321"/>
        <end position="339"/>
    </location>
</feature>
<organism evidence="10 11">
    <name type="scientific">Cryptosporangium japonicum</name>
    <dbReference type="NCBI Taxonomy" id="80872"/>
    <lineage>
        <taxon>Bacteria</taxon>
        <taxon>Bacillati</taxon>
        <taxon>Actinomycetota</taxon>
        <taxon>Actinomycetes</taxon>
        <taxon>Cryptosporangiales</taxon>
        <taxon>Cryptosporangiaceae</taxon>
        <taxon>Cryptosporangium</taxon>
    </lineage>
</organism>
<dbReference type="InterPro" id="IPR011701">
    <property type="entry name" value="MFS"/>
</dbReference>
<feature type="transmembrane region" description="Helical" evidence="8">
    <location>
        <begin position="96"/>
        <end position="116"/>
    </location>
</feature>
<dbReference type="Proteomes" id="UP001500967">
    <property type="component" value="Unassembled WGS sequence"/>
</dbReference>
<dbReference type="InterPro" id="IPR036259">
    <property type="entry name" value="MFS_trans_sf"/>
</dbReference>
<feature type="transmembrane region" description="Helical" evidence="8">
    <location>
        <begin position="257"/>
        <end position="277"/>
    </location>
</feature>
<keyword evidence="3" id="KW-0813">Transport</keyword>
<dbReference type="RefSeq" id="WP_344647879.1">
    <property type="nucleotide sequence ID" value="NZ_BAAAGX010000006.1"/>
</dbReference>
<comment type="similarity">
    <text evidence="2">Belongs to the major facilitator superfamily.</text>
</comment>
<feature type="region of interest" description="Disordered" evidence="7">
    <location>
        <begin position="185"/>
        <end position="242"/>
    </location>
</feature>
<sequence>MTRTRATYLVYAVLGFYGWFIYGFGPVVPLLRDEQGTSRAVASLHGTALAVGALAAGALYPFLTRRIGRARTLWTALGGLAFGIVVLAVVPSVPVVTIAATLGIGTVGAILVNSIAPTLLSIHGPAFSGAALTEGNAIACGVGLVAPLAIGFSLDQGFGWRPALLVASVLAAVIAVLARATATGLPTATDQPPDPGPPPPAAGSPAAGSPAAGSPAAGTPAAGTPAAGTPAAGTPAAGTPAVETPAVGKARLPRRFWVTWVIMLCCIAAEFATTLWASDVLRHRTGSTAALATAAVTAVVGGMCGGRIVGAVSAARAPGAVLLLPALGIALIGGAVFWVTTSPVVAIVGLAILGFGLGPTYPLAMDLAMQASDGQPDRAAGYASYAAGLAVGSGPFALGALADLVGPHGAFLVVPALFLVAIAGVVVISPRARPR</sequence>